<evidence type="ECO:0000259" key="9">
    <source>
        <dbReference type="Pfam" id="PF10502"/>
    </source>
</evidence>
<comment type="subcellular location">
    <subcellularLocation>
        <location evidence="2">Cell membrane</location>
        <topology evidence="2">Single-pass type II membrane protein</topology>
    </subcellularLocation>
    <subcellularLocation>
        <location evidence="8">Membrane</location>
        <topology evidence="8">Single-pass type II membrane protein</topology>
    </subcellularLocation>
</comment>
<dbReference type="CDD" id="cd06530">
    <property type="entry name" value="S26_SPase_I"/>
    <property type="match status" value="1"/>
</dbReference>
<dbReference type="NCBIfam" id="TIGR02227">
    <property type="entry name" value="sigpep_I_bact"/>
    <property type="match status" value="1"/>
</dbReference>
<dbReference type="PROSITE" id="PS00501">
    <property type="entry name" value="SPASE_I_1"/>
    <property type="match status" value="1"/>
</dbReference>
<keyword evidence="6 7" id="KW-0378">Hydrolase</keyword>
<keyword evidence="11" id="KW-1185">Reference proteome</keyword>
<dbReference type="EMBL" id="JAHLQL010000001">
    <property type="protein sequence ID" value="MBU5591433.1"/>
    <property type="molecule type" value="Genomic_DNA"/>
</dbReference>
<dbReference type="InterPro" id="IPR019533">
    <property type="entry name" value="Peptidase_S26"/>
</dbReference>
<evidence type="ECO:0000256" key="6">
    <source>
        <dbReference type="ARBA" id="ARBA00022801"/>
    </source>
</evidence>
<dbReference type="PROSITE" id="PS00760">
    <property type="entry name" value="SPASE_I_2"/>
    <property type="match status" value="1"/>
</dbReference>
<dbReference type="Gene3D" id="2.10.109.10">
    <property type="entry name" value="Umud Fragment, subunit A"/>
    <property type="match status" value="1"/>
</dbReference>
<dbReference type="EC" id="3.4.21.89" evidence="4 7"/>
<name>A0ABS6EYY0_9CLOT</name>
<keyword evidence="7" id="KW-0472">Membrane</keyword>
<organism evidence="10 11">
    <name type="scientific">Clostridium simiarum</name>
    <dbReference type="NCBI Taxonomy" id="2841506"/>
    <lineage>
        <taxon>Bacteria</taxon>
        <taxon>Bacillati</taxon>
        <taxon>Bacillota</taxon>
        <taxon>Clostridia</taxon>
        <taxon>Eubacteriales</taxon>
        <taxon>Clostridiaceae</taxon>
        <taxon>Clostridium</taxon>
    </lineage>
</organism>
<sequence length="192" mass="22415">MNNDMTDKIDDIGESNDNSQNENKFMKFFTEWILPIFLALIIAGLINKFLIFKVYIPSESMLPTLKVGDQLFVTKIYNTEKIEREDIIVFYSNELEDLLIKRVIGLPGDTVEIKDDGKVFVNGEELKEEYVKHQDDRGGKFKVPENKFFFLGDNRANSKDSRWWKDPFIDKSDIKGKAQVRVYPFDRVGMVR</sequence>
<dbReference type="Pfam" id="PF10502">
    <property type="entry name" value="Peptidase_S26"/>
    <property type="match status" value="1"/>
</dbReference>
<keyword evidence="7" id="KW-0812">Transmembrane</keyword>
<protein>
    <recommendedName>
        <fullName evidence="4 7">Signal peptidase I</fullName>
        <ecNumber evidence="4 7">3.4.21.89</ecNumber>
    </recommendedName>
</protein>
<dbReference type="InterPro" id="IPR019757">
    <property type="entry name" value="Pept_S26A_signal_pept_1_Lys-AS"/>
</dbReference>
<dbReference type="PANTHER" id="PTHR43390:SF1">
    <property type="entry name" value="CHLOROPLAST PROCESSING PEPTIDASE"/>
    <property type="match status" value="1"/>
</dbReference>
<evidence type="ECO:0000256" key="7">
    <source>
        <dbReference type="RuleBase" id="RU003993"/>
    </source>
</evidence>
<feature type="domain" description="Peptidase S26" evidence="9">
    <location>
        <begin position="30"/>
        <end position="183"/>
    </location>
</feature>
<comment type="catalytic activity">
    <reaction evidence="1 7">
        <text>Cleavage of hydrophobic, N-terminal signal or leader sequences from secreted and periplasmic proteins.</text>
        <dbReference type="EC" id="3.4.21.89"/>
    </reaction>
</comment>
<dbReference type="InterPro" id="IPR019758">
    <property type="entry name" value="Pept_S26A_signal_pept_1_CS"/>
</dbReference>
<evidence type="ECO:0000256" key="4">
    <source>
        <dbReference type="ARBA" id="ARBA00013208"/>
    </source>
</evidence>
<comment type="caution">
    <text evidence="10">The sequence shown here is derived from an EMBL/GenBank/DDBJ whole genome shotgun (WGS) entry which is preliminary data.</text>
</comment>
<comment type="similarity">
    <text evidence="3 8">Belongs to the peptidase S26 family.</text>
</comment>
<evidence type="ECO:0000256" key="8">
    <source>
        <dbReference type="RuleBase" id="RU362042"/>
    </source>
</evidence>
<keyword evidence="5 7" id="KW-0645">Protease</keyword>
<proteinExistence type="inferred from homology"/>
<dbReference type="Proteomes" id="UP000736583">
    <property type="component" value="Unassembled WGS sequence"/>
</dbReference>
<dbReference type="GO" id="GO:0009003">
    <property type="term" value="F:signal peptidase activity"/>
    <property type="evidence" value="ECO:0007669"/>
    <property type="project" value="UniProtKB-EC"/>
</dbReference>
<dbReference type="PROSITE" id="PS00761">
    <property type="entry name" value="SPASE_I_3"/>
    <property type="match status" value="1"/>
</dbReference>
<accession>A0ABS6EYY0</accession>
<dbReference type="InterPro" id="IPR019756">
    <property type="entry name" value="Pept_S26A_signal_pept_1_Ser-AS"/>
</dbReference>
<evidence type="ECO:0000256" key="5">
    <source>
        <dbReference type="ARBA" id="ARBA00022670"/>
    </source>
</evidence>
<dbReference type="PRINTS" id="PR00727">
    <property type="entry name" value="LEADERPTASE"/>
</dbReference>
<dbReference type="PANTHER" id="PTHR43390">
    <property type="entry name" value="SIGNAL PEPTIDASE I"/>
    <property type="match status" value="1"/>
</dbReference>
<dbReference type="InterPro" id="IPR036286">
    <property type="entry name" value="LexA/Signal_pep-like_sf"/>
</dbReference>
<evidence type="ECO:0000313" key="10">
    <source>
        <dbReference type="EMBL" id="MBU5591433.1"/>
    </source>
</evidence>
<feature type="transmembrane region" description="Helical" evidence="7">
    <location>
        <begin position="32"/>
        <end position="56"/>
    </location>
</feature>
<evidence type="ECO:0000256" key="1">
    <source>
        <dbReference type="ARBA" id="ARBA00000677"/>
    </source>
</evidence>
<reference evidence="10 11" key="1">
    <citation type="submission" date="2021-06" db="EMBL/GenBank/DDBJ databases">
        <authorList>
            <person name="Sun Q."/>
            <person name="Li D."/>
        </authorList>
    </citation>
    <scope>NUCLEOTIDE SEQUENCE [LARGE SCALE GENOMIC DNA]</scope>
    <source>
        <strain evidence="10 11">MSJ-4</strain>
    </source>
</reference>
<dbReference type="InterPro" id="IPR000223">
    <property type="entry name" value="Pept_S26A_signal_pept_1"/>
</dbReference>
<dbReference type="SUPFAM" id="SSF51306">
    <property type="entry name" value="LexA/Signal peptidase"/>
    <property type="match status" value="1"/>
</dbReference>
<evidence type="ECO:0000256" key="2">
    <source>
        <dbReference type="ARBA" id="ARBA00004401"/>
    </source>
</evidence>
<gene>
    <name evidence="10" type="primary">lepB</name>
    <name evidence="10" type="ORF">KQI89_06630</name>
</gene>
<evidence type="ECO:0000256" key="3">
    <source>
        <dbReference type="ARBA" id="ARBA00009370"/>
    </source>
</evidence>
<keyword evidence="7" id="KW-1133">Transmembrane helix</keyword>
<evidence type="ECO:0000313" key="11">
    <source>
        <dbReference type="Proteomes" id="UP000736583"/>
    </source>
</evidence>